<proteinExistence type="predicted"/>
<sequence length="1017" mass="107726">MSSFSRSVLRSVDLLAVRFEFFNLALVEEGPDAGRLVREQAGEEAFVVVHFPPQHTAEQPDPQAQGAGSAVLARGFVSGPSRLAFRVPPGTDRLPFTLEALLDWSSLEASLVPAAEPPADPAQVPPLRSPEATETAIELPYRLLLSPNAGGGWAHSVGPVTHGGLTELWHTRLGVRRAGTDGTAPPDPDRDPGDRDPSGRDPSGRDPGGRDLAGRGPADDGRVDEERTAGREVRAVYSLDRDLPPPAVPTAPTPQQRDDIVRLSADFSLLRAEERYLPEPVGVDRLMLSSRGGWLRARGDWDRPASLGPGLSEWRHVATQGRDHFVQVTEKGFLFPFGHRAVHITITERVVEEGGGTRVAPLRTSEFVVVREPVKSYASGEFPHGGREMPFLRGVRVVTPSALTKPAPIADGGGSFWIMRTDAETAPVLFHVVGTDVTGRETDFSVALVFVPEGIPPQALPKVAEAYEKADSDPQDPGRSRRRASVAGADVAFAPPADPAAPGDTTLITQALAFGASAAAGAPADGGPPFRPVLGEAEVRLPAVEQIVGGSHPARIALADAFLNAGPEAAANRAQLFAELLPGALPPGAPPAPGVLDVAVPAERGAALARPDLAVRGLSRTLGPVGGDLSQLAEGVFDPQKFFPGSAKVLGAVRLSDLVSAEFAPDQFPRMISRATPTSVVTTLDWEPDTGADRPAIRPLRPRPGGISLSLHARTERPLDGSPPRSTVTTDLRNFTFDFLGVLEVHFNALSFRSENDGKPDVSAELASEGVVFKPPLSFLNTLRRFIPADGFSDPPALEVGPTGATVGYSLALPPVEAGVFALKNVKLGASLHLPFTDGRASLRFNFSERHDEFLLSVQGIGGGGFFTMALGLDGIETIEAALEFGASVSLNLGVASGSVSVMAGVYFRHRVLDRTPVPVLEKTELTGYLRINGEVEVLGLVSVSIELFMGLTYETGPERIEGVATLTVKIDLTLFSKSVELTVRRTFARGGDDPAFGDVVAEEDWAAYADAFAGPV</sequence>
<feature type="region of interest" description="Disordered" evidence="1">
    <location>
        <begin position="684"/>
        <end position="727"/>
    </location>
</feature>
<dbReference type="EMBL" id="BAAATA010000023">
    <property type="protein sequence ID" value="GAA2497449.1"/>
    <property type="molecule type" value="Genomic_DNA"/>
</dbReference>
<reference evidence="2 3" key="1">
    <citation type="journal article" date="2019" name="Int. J. Syst. Evol. Microbiol.">
        <title>The Global Catalogue of Microorganisms (GCM) 10K type strain sequencing project: providing services to taxonomists for standard genome sequencing and annotation.</title>
        <authorList>
            <consortium name="The Broad Institute Genomics Platform"/>
            <consortium name="The Broad Institute Genome Sequencing Center for Infectious Disease"/>
            <person name="Wu L."/>
            <person name="Ma J."/>
        </authorList>
    </citation>
    <scope>NUCLEOTIDE SEQUENCE [LARGE SCALE GENOMIC DNA]</scope>
    <source>
        <strain evidence="2 3">JCM 6307</strain>
    </source>
</reference>
<protein>
    <submittedName>
        <fullName evidence="2">Uncharacterized protein</fullName>
    </submittedName>
</protein>
<dbReference type="Proteomes" id="UP001501358">
    <property type="component" value="Unassembled WGS sequence"/>
</dbReference>
<accession>A0ABN3M8M8</accession>
<comment type="caution">
    <text evidence="2">The sequence shown here is derived from an EMBL/GenBank/DDBJ whole genome shotgun (WGS) entry which is preliminary data.</text>
</comment>
<keyword evidence="3" id="KW-1185">Reference proteome</keyword>
<organism evidence="2 3">
    <name type="scientific">Streptomyces thermolineatus</name>
    <dbReference type="NCBI Taxonomy" id="44033"/>
    <lineage>
        <taxon>Bacteria</taxon>
        <taxon>Bacillati</taxon>
        <taxon>Actinomycetota</taxon>
        <taxon>Actinomycetes</taxon>
        <taxon>Kitasatosporales</taxon>
        <taxon>Streptomycetaceae</taxon>
        <taxon>Streptomyces</taxon>
    </lineage>
</organism>
<evidence type="ECO:0000313" key="3">
    <source>
        <dbReference type="Proteomes" id="UP001501358"/>
    </source>
</evidence>
<feature type="region of interest" description="Disordered" evidence="1">
    <location>
        <begin position="177"/>
        <end position="255"/>
    </location>
</feature>
<feature type="region of interest" description="Disordered" evidence="1">
    <location>
        <begin position="466"/>
        <end position="486"/>
    </location>
</feature>
<feature type="compositionally biased region" description="Basic and acidic residues" evidence="1">
    <location>
        <begin position="187"/>
        <end position="243"/>
    </location>
</feature>
<evidence type="ECO:0000313" key="2">
    <source>
        <dbReference type="EMBL" id="GAA2497449.1"/>
    </source>
</evidence>
<feature type="compositionally biased region" description="Basic and acidic residues" evidence="1">
    <location>
        <begin position="466"/>
        <end position="479"/>
    </location>
</feature>
<gene>
    <name evidence="2" type="ORF">GCM10010406_37410</name>
</gene>
<name>A0ABN3M8M8_9ACTN</name>
<evidence type="ECO:0000256" key="1">
    <source>
        <dbReference type="SAM" id="MobiDB-lite"/>
    </source>
</evidence>
<dbReference type="RefSeq" id="WP_344384341.1">
    <property type="nucleotide sequence ID" value="NZ_BAAATA010000023.1"/>
</dbReference>